<sequence length="357" mass="40568">MDLTEFKKTCLDARADQRERLYLQPDLTYLFFELTQSCNSKCFHCGSRCEPGLGHGPSPDEFKKVLDDVKENFDISKIQLCITGGEPLLYPGFRELLGYAKEQGFHWGMTSNGTLITEEVAAMLEETGMGTISISIDGLEETHDRQRGLKGGYKAAMRGIQNLIDRKAFKHISVTTVINHKNINELDALFEIMESIDIDSWRVIGIEPMGRALEFPDMLLTPDDQRYLFKFISEKREAGIPVGYGCSHFLGLELERNVRDWFFLCGAGIHTASIRSNGDITACLDIEPRPELIQGNIAKDLFSDVWKNRFEIFRVPLSDSCEDCKDCEYVKWCAGGAHHSFDYDNQKQRICMKGILF</sequence>
<dbReference type="InterPro" id="IPR023885">
    <property type="entry name" value="4Fe4S-binding_SPASM_dom"/>
</dbReference>
<evidence type="ECO:0000256" key="1">
    <source>
        <dbReference type="ARBA" id="ARBA00001966"/>
    </source>
</evidence>
<dbReference type="AlphaFoldDB" id="W0FQL0"/>
<dbReference type="SFLD" id="SFLDS00029">
    <property type="entry name" value="Radical_SAM"/>
    <property type="match status" value="1"/>
</dbReference>
<dbReference type="Pfam" id="PF04055">
    <property type="entry name" value="Radical_SAM"/>
    <property type="match status" value="1"/>
</dbReference>
<dbReference type="InterPro" id="IPR050377">
    <property type="entry name" value="Radical_SAM_PqqE_MftC-like"/>
</dbReference>
<feature type="domain" description="Radical SAM core" evidence="7">
    <location>
        <begin position="24"/>
        <end position="241"/>
    </location>
</feature>
<dbReference type="PANTHER" id="PTHR11228:SF7">
    <property type="entry name" value="PQQA PEPTIDE CYCLASE"/>
    <property type="match status" value="1"/>
</dbReference>
<keyword evidence="6" id="KW-0411">Iron-sulfur</keyword>
<dbReference type="SUPFAM" id="SSF102114">
    <property type="entry name" value="Radical SAM enzymes"/>
    <property type="match status" value="1"/>
</dbReference>
<proteinExistence type="predicted"/>
<keyword evidence="2" id="KW-0004">4Fe-4S</keyword>
<dbReference type="GO" id="GO:0003824">
    <property type="term" value="F:catalytic activity"/>
    <property type="evidence" value="ECO:0007669"/>
    <property type="project" value="InterPro"/>
</dbReference>
<comment type="cofactor">
    <cofactor evidence="1">
        <name>[4Fe-4S] cluster</name>
        <dbReference type="ChEBI" id="CHEBI:49883"/>
    </cofactor>
</comment>
<dbReference type="CDD" id="cd01335">
    <property type="entry name" value="Radical_SAM"/>
    <property type="match status" value="1"/>
</dbReference>
<keyword evidence="4" id="KW-0479">Metal-binding</keyword>
<dbReference type="PROSITE" id="PS51918">
    <property type="entry name" value="RADICAL_SAM"/>
    <property type="match status" value="1"/>
</dbReference>
<dbReference type="InterPro" id="IPR007197">
    <property type="entry name" value="rSAM"/>
</dbReference>
<dbReference type="Gene3D" id="3.20.20.70">
    <property type="entry name" value="Aldolase class I"/>
    <property type="match status" value="1"/>
</dbReference>
<dbReference type="PANTHER" id="PTHR11228">
    <property type="entry name" value="RADICAL SAM DOMAIN PROTEIN"/>
    <property type="match status" value="1"/>
</dbReference>
<name>W0FQL0_9BACT</name>
<dbReference type="InterPro" id="IPR006638">
    <property type="entry name" value="Elp3/MiaA/NifB-like_rSAM"/>
</dbReference>
<dbReference type="InterPro" id="IPR013785">
    <property type="entry name" value="Aldolase_TIM"/>
</dbReference>
<evidence type="ECO:0000256" key="6">
    <source>
        <dbReference type="ARBA" id="ARBA00023014"/>
    </source>
</evidence>
<keyword evidence="5" id="KW-0408">Iron</keyword>
<dbReference type="NCBIfam" id="TIGR04085">
    <property type="entry name" value="rSAM_more_4Fe4S"/>
    <property type="match status" value="1"/>
</dbReference>
<dbReference type="InterPro" id="IPR058240">
    <property type="entry name" value="rSAM_sf"/>
</dbReference>
<dbReference type="SFLD" id="SFLDG01386">
    <property type="entry name" value="main_SPASM_domain-containing"/>
    <property type="match status" value="1"/>
</dbReference>
<reference evidence="8" key="1">
    <citation type="journal article" date="2013" name="PLoS ONE">
        <title>Metagenomic insights into the carbohydrate-active enzymes carried by the microorganisms adhering to solid digesta in the rumen of cows.</title>
        <authorList>
            <person name="Wang L."/>
            <person name="Hatem A."/>
            <person name="Catalyurek U.V."/>
            <person name="Morrison M."/>
            <person name="Yu Z."/>
        </authorList>
    </citation>
    <scope>NUCLEOTIDE SEQUENCE</scope>
</reference>
<organism evidence="8">
    <name type="scientific">uncultured bacterium Contig1552</name>
    <dbReference type="NCBI Taxonomy" id="1393454"/>
    <lineage>
        <taxon>Bacteria</taxon>
        <taxon>environmental samples</taxon>
    </lineage>
</organism>
<dbReference type="SMART" id="SM00729">
    <property type="entry name" value="Elp3"/>
    <property type="match status" value="1"/>
</dbReference>
<evidence type="ECO:0000256" key="4">
    <source>
        <dbReference type="ARBA" id="ARBA00022723"/>
    </source>
</evidence>
<dbReference type="SFLD" id="SFLDG01067">
    <property type="entry name" value="SPASM/twitch_domain_containing"/>
    <property type="match status" value="1"/>
</dbReference>
<evidence type="ECO:0000259" key="7">
    <source>
        <dbReference type="PROSITE" id="PS51918"/>
    </source>
</evidence>
<evidence type="ECO:0000256" key="2">
    <source>
        <dbReference type="ARBA" id="ARBA00022485"/>
    </source>
</evidence>
<dbReference type="InterPro" id="IPR017200">
    <property type="entry name" value="PqqE-like"/>
</dbReference>
<dbReference type="PIRSF" id="PIRSF037420">
    <property type="entry name" value="PQQ_syn_pqqE"/>
    <property type="match status" value="1"/>
</dbReference>
<accession>W0FQL0</accession>
<protein>
    <submittedName>
        <fullName evidence="8">Radical SAM domain protein</fullName>
    </submittedName>
</protein>
<dbReference type="Pfam" id="PF13186">
    <property type="entry name" value="SPASM"/>
    <property type="match status" value="1"/>
</dbReference>
<dbReference type="GO" id="GO:0051539">
    <property type="term" value="F:4 iron, 4 sulfur cluster binding"/>
    <property type="evidence" value="ECO:0007669"/>
    <property type="project" value="UniProtKB-KW"/>
</dbReference>
<dbReference type="EMBL" id="KC246819">
    <property type="protein sequence ID" value="AHF25117.1"/>
    <property type="molecule type" value="Genomic_DNA"/>
</dbReference>
<evidence type="ECO:0000313" key="8">
    <source>
        <dbReference type="EMBL" id="AHF25117.1"/>
    </source>
</evidence>
<evidence type="ECO:0000256" key="5">
    <source>
        <dbReference type="ARBA" id="ARBA00023004"/>
    </source>
</evidence>
<dbReference type="GO" id="GO:0046872">
    <property type="term" value="F:metal ion binding"/>
    <property type="evidence" value="ECO:0007669"/>
    <property type="project" value="UniProtKB-KW"/>
</dbReference>
<keyword evidence="3" id="KW-0949">S-adenosyl-L-methionine</keyword>
<evidence type="ECO:0000256" key="3">
    <source>
        <dbReference type="ARBA" id="ARBA00022691"/>
    </source>
</evidence>